<dbReference type="Proteomes" id="UP000594586">
    <property type="component" value="Chromosome"/>
</dbReference>
<dbReference type="InterPro" id="IPR008557">
    <property type="entry name" value="PhoX"/>
</dbReference>
<proteinExistence type="predicted"/>
<gene>
    <name evidence="2" type="ORF">G7Y29_01625</name>
</gene>
<dbReference type="KEGG" id="cqn:G7Y29_01625"/>
<name>A0A7T0KPB6_9CORY</name>
<dbReference type="PANTHER" id="PTHR35399">
    <property type="entry name" value="SLR8030 PROTEIN"/>
    <property type="match status" value="1"/>
</dbReference>
<evidence type="ECO:0000313" key="2">
    <source>
        <dbReference type="EMBL" id="QPK83538.1"/>
    </source>
</evidence>
<organism evidence="2 3">
    <name type="scientific">Corynebacterium qintianiae</name>
    <dbReference type="NCBI Taxonomy" id="2709392"/>
    <lineage>
        <taxon>Bacteria</taxon>
        <taxon>Bacillati</taxon>
        <taxon>Actinomycetota</taxon>
        <taxon>Actinomycetes</taxon>
        <taxon>Mycobacteriales</taxon>
        <taxon>Corynebacteriaceae</taxon>
        <taxon>Corynebacterium</taxon>
    </lineage>
</organism>
<feature type="region of interest" description="Disordered" evidence="1">
    <location>
        <begin position="658"/>
        <end position="680"/>
    </location>
</feature>
<sequence length="698" mass="75414">MTIKGLNLLFQSKRSKLTCTYKCGNACWGECTNTSDNVYFGDVVSRRGVLKSFGLGVVTVGGGAALAACGAEPGDGGATGTATTTAASGSSSAVAADVKAVKGMQFKAVEPNTEDKVVVPEGYATGVLIAWGDPIFKDAPKFDPQNQTAAAAEKQFGFNNDFAGLMEHPSDKNRLVYVCSHEYTTEPQMFPGYDAENPTDEQINIGLANHGHTILEVSKVGDTGELKREFGPLNRRITATTEFELKGPAAGSDLVKTNADSTGTKVLGTLNNCSGGMTPWGTFLSGEENFDQYFANAAKVEGERAAEDVKRFGVEEEASERKWERLHDRFDLAKEPNEFNRFGWIVEIDPLDPNSTPVKHTSMGRFKHEAGNVHVAKDGTVVCYSGDDSLFEYIYKFVSSKKVKEGDLAHNMTILDEGTLYVASLEGNSPESEITGDGDLPKDGEFDGKGTWHKLLTVTANGAESHVDGFTPEEVAVYTRFAADKVGATKMDRPEDFEVNPVNEKLYLALTNNSYRGASGENAKKSKEDVKEYAPIRENKNGLVMEIEDDFAGEEFTWNLLLVCGDPDAASTYFGGFDKDKVSPISCPDNLAFDKHGNLWISTDGNALDSNDGLYAVGLEGENRGQVKCFLTVPKDAETCGPIVTEERVMVNVQHPGESDDATFENPGSHWPEGGNSVPRPAVAMAWREDGKQIGVEA</sequence>
<dbReference type="Pfam" id="PF05787">
    <property type="entry name" value="PhoX"/>
    <property type="match status" value="1"/>
</dbReference>
<evidence type="ECO:0000256" key="1">
    <source>
        <dbReference type="SAM" id="MobiDB-lite"/>
    </source>
</evidence>
<dbReference type="AlphaFoldDB" id="A0A7T0KPB6"/>
<dbReference type="SUPFAM" id="SSF101898">
    <property type="entry name" value="NHL repeat"/>
    <property type="match status" value="1"/>
</dbReference>
<dbReference type="EMBL" id="CP064955">
    <property type="protein sequence ID" value="QPK83538.1"/>
    <property type="molecule type" value="Genomic_DNA"/>
</dbReference>
<keyword evidence="3" id="KW-1185">Reference proteome</keyword>
<reference evidence="2 3" key="1">
    <citation type="submission" date="2020-11" db="EMBL/GenBank/DDBJ databases">
        <title>Corynebacterium sp. MC1420.</title>
        <authorList>
            <person name="Zhou J."/>
        </authorList>
    </citation>
    <scope>NUCLEOTIDE SEQUENCE [LARGE SCALE GENOMIC DNA]</scope>
    <source>
        <strain evidence="2 3">MC1420</strain>
    </source>
</reference>
<dbReference type="RefSeq" id="WP_165003494.1">
    <property type="nucleotide sequence ID" value="NZ_CP064955.1"/>
</dbReference>
<evidence type="ECO:0000313" key="3">
    <source>
        <dbReference type="Proteomes" id="UP000594586"/>
    </source>
</evidence>
<dbReference type="PANTHER" id="PTHR35399:SF2">
    <property type="entry name" value="DUF839 DOMAIN-CONTAINING PROTEIN"/>
    <property type="match status" value="1"/>
</dbReference>
<accession>A0A7T0KPB6</accession>
<protein>
    <submittedName>
        <fullName evidence="2">PhoX family phosphatase</fullName>
    </submittedName>
</protein>